<name>A0A345NM41_9MICO</name>
<evidence type="ECO:0000256" key="1">
    <source>
        <dbReference type="ARBA" id="ARBA00008061"/>
    </source>
</evidence>
<keyword evidence="2" id="KW-0378">Hydrolase</keyword>
<dbReference type="InterPro" id="IPR013783">
    <property type="entry name" value="Ig-like_fold"/>
</dbReference>
<dbReference type="InterPro" id="IPR011837">
    <property type="entry name" value="Glycogen_debranch_GlgX"/>
</dbReference>
<dbReference type="InterPro" id="IPR006047">
    <property type="entry name" value="GH13_cat_dom"/>
</dbReference>
<dbReference type="Gene3D" id="2.60.40.10">
    <property type="entry name" value="Immunoglobulins"/>
    <property type="match status" value="1"/>
</dbReference>
<dbReference type="SUPFAM" id="SSF51011">
    <property type="entry name" value="Glycosyl hydrolase domain"/>
    <property type="match status" value="1"/>
</dbReference>
<evidence type="ECO:0000256" key="4">
    <source>
        <dbReference type="SAM" id="MobiDB-lite"/>
    </source>
</evidence>
<dbReference type="Pfam" id="PF02922">
    <property type="entry name" value="CBM_48"/>
    <property type="match status" value="1"/>
</dbReference>
<gene>
    <name evidence="6" type="primary">glgX</name>
    <name evidence="6" type="ORF">DV701_08120</name>
</gene>
<dbReference type="CDD" id="cd02856">
    <property type="entry name" value="E_set_GDE_Isoamylase_N"/>
    <property type="match status" value="1"/>
</dbReference>
<dbReference type="NCBIfam" id="TIGR02100">
    <property type="entry name" value="glgX_debranch"/>
    <property type="match status" value="1"/>
</dbReference>
<evidence type="ECO:0000256" key="2">
    <source>
        <dbReference type="ARBA" id="ARBA00022801"/>
    </source>
</evidence>
<keyword evidence="3" id="KW-0326">Glycosidase</keyword>
<evidence type="ECO:0000256" key="3">
    <source>
        <dbReference type="ARBA" id="ARBA00023295"/>
    </source>
</evidence>
<dbReference type="OrthoDB" id="3236218at2"/>
<comment type="similarity">
    <text evidence="1">Belongs to the glycosyl hydrolase 13 family.</text>
</comment>
<dbReference type="CDD" id="cd11326">
    <property type="entry name" value="AmyAc_Glg_debranch"/>
    <property type="match status" value="1"/>
</dbReference>
<dbReference type="PANTHER" id="PTHR43002">
    <property type="entry name" value="GLYCOGEN DEBRANCHING ENZYME"/>
    <property type="match status" value="1"/>
</dbReference>
<dbReference type="InterPro" id="IPR013780">
    <property type="entry name" value="Glyco_hydro_b"/>
</dbReference>
<dbReference type="Proteomes" id="UP000253790">
    <property type="component" value="Chromosome"/>
</dbReference>
<dbReference type="InterPro" id="IPR004193">
    <property type="entry name" value="Glyco_hydro_13_N"/>
</dbReference>
<dbReference type="InterPro" id="IPR014756">
    <property type="entry name" value="Ig_E-set"/>
</dbReference>
<proteinExistence type="inferred from homology"/>
<dbReference type="AlphaFoldDB" id="A0A345NM41"/>
<dbReference type="SUPFAM" id="SSF81296">
    <property type="entry name" value="E set domains"/>
    <property type="match status" value="1"/>
</dbReference>
<dbReference type="InterPro" id="IPR017853">
    <property type="entry name" value="GH"/>
</dbReference>
<reference evidence="6 7" key="1">
    <citation type="submission" date="2018-07" db="EMBL/GenBank/DDBJ databases">
        <title>Complete genome sequencing of Ornithinimicrobium sp. AMA3305.</title>
        <authorList>
            <person name="Bae J.-W."/>
        </authorList>
    </citation>
    <scope>NUCLEOTIDE SEQUENCE [LARGE SCALE GENOMIC DNA]</scope>
    <source>
        <strain evidence="6 7">AMA3305</strain>
    </source>
</reference>
<feature type="domain" description="Glycosyl hydrolase family 13 catalytic" evidence="5">
    <location>
        <begin position="166"/>
        <end position="589"/>
    </location>
</feature>
<dbReference type="GO" id="GO:0004135">
    <property type="term" value="F:amylo-alpha-1,6-glucosidase activity"/>
    <property type="evidence" value="ECO:0007669"/>
    <property type="project" value="InterPro"/>
</dbReference>
<evidence type="ECO:0000313" key="7">
    <source>
        <dbReference type="Proteomes" id="UP000253790"/>
    </source>
</evidence>
<feature type="region of interest" description="Disordered" evidence="4">
    <location>
        <begin position="485"/>
        <end position="507"/>
    </location>
</feature>
<evidence type="ECO:0000313" key="6">
    <source>
        <dbReference type="EMBL" id="AXH96099.1"/>
    </source>
</evidence>
<dbReference type="SUPFAM" id="SSF51445">
    <property type="entry name" value="(Trans)glycosidases"/>
    <property type="match status" value="1"/>
</dbReference>
<keyword evidence="7" id="KW-1185">Reference proteome</keyword>
<dbReference type="Gene3D" id="2.60.40.1180">
    <property type="entry name" value="Golgi alpha-mannosidase II"/>
    <property type="match status" value="1"/>
</dbReference>
<feature type="compositionally biased region" description="Basic and acidic residues" evidence="4">
    <location>
        <begin position="492"/>
        <end position="503"/>
    </location>
</feature>
<dbReference type="GO" id="GO:0005980">
    <property type="term" value="P:glycogen catabolic process"/>
    <property type="evidence" value="ECO:0007669"/>
    <property type="project" value="InterPro"/>
</dbReference>
<dbReference type="InterPro" id="IPR044505">
    <property type="entry name" value="GlgX_Isoamylase_N_E_set"/>
</dbReference>
<protein>
    <submittedName>
        <fullName evidence="6">Glycogen debranching enzyme GlgX</fullName>
    </submittedName>
</protein>
<dbReference type="EMBL" id="CP031229">
    <property type="protein sequence ID" value="AXH96099.1"/>
    <property type="molecule type" value="Genomic_DNA"/>
</dbReference>
<dbReference type="SMART" id="SM00642">
    <property type="entry name" value="Aamy"/>
    <property type="match status" value="1"/>
</dbReference>
<evidence type="ECO:0000259" key="5">
    <source>
        <dbReference type="SMART" id="SM00642"/>
    </source>
</evidence>
<accession>A0A345NM41</accession>
<organism evidence="6 7">
    <name type="scientific">Ornithinimicrobium avium</name>
    <dbReference type="NCBI Taxonomy" id="2283195"/>
    <lineage>
        <taxon>Bacteria</taxon>
        <taxon>Bacillati</taxon>
        <taxon>Actinomycetota</taxon>
        <taxon>Actinomycetes</taxon>
        <taxon>Micrococcales</taxon>
        <taxon>Ornithinimicrobiaceae</taxon>
        <taxon>Ornithinimicrobium</taxon>
    </lineage>
</organism>
<dbReference type="Gene3D" id="3.20.20.80">
    <property type="entry name" value="Glycosidases"/>
    <property type="match status" value="1"/>
</dbReference>
<feature type="region of interest" description="Disordered" evidence="4">
    <location>
        <begin position="1"/>
        <end position="24"/>
    </location>
</feature>
<sequence>MGVHVAARPRRSSQTPPPPGVSRSALGTEAAVLARHATAVDLCVFDGDAEERVPLRRSAHGVWWDLVPDLSPGTRYGFRVDGPWSPAQGHRHNPHKLLLDPYGHAVDGWVRWAPAVYGHAVDEGGHARPDVRDERDSAPFVPRSVVVDHGFDWQGDVAPAVPWTDTVVYEAHVRGLTMRHPDVPPQLQGTYAALGHPAVLQHLVSLGVTTLELLPVHAYASEPDLVRRGRYNYWGYNTLGFFAPHPGYAAADHPQGVVDELKGAVRALHAAGIEVVLDVVYNHTAEQASDRGPTLSWRGLDNRTYYRLDAQGRDVDVTGTGNTVDLRDPLVTRMVLDSLRHWVQEYHVDGFRFDLAPALVRGDDDAYQRDHPFHVALRTDPVLSGVKLIAEPWDVGVHGWRTGQFPPPLAEWNDRFRDSVRSFWLADAAGAQRGAPGAGLRELASRLAGSADLFGHEHRAPLASVNFVAAHDGFTLADLTAYEQKNNLPNGEDNRDGHGDNRSWNHGVEGATTDAAVLAERERSVRNLLATVLLSPGVPMLAAGDEAGRTQGGNNNAYNQDNSTSWLSWRRSPAQEALLEQTRELLALRRELALLRPAAAPTPGPVAGRTRLRWFEEQGLELPAAAWGDPWRRTLVVLHDTLHQPEGAAVALVMHAGADPLDVVAPKVEGVTGWRLRWSSDGAPAGSPVAPGQPIQVVARSLTVLVGSPA</sequence>
<dbReference type="KEGG" id="orn:DV701_08120"/>